<name>A0ABM9Y775_YERMW</name>
<sequence length="37" mass="4043">MFLDSSNSLSYIIADVAEFGSGESLAVIILMTEQYAR</sequence>
<evidence type="ECO:0000313" key="1">
    <source>
        <dbReference type="EMBL" id="EEQ09645.1"/>
    </source>
</evidence>
<reference evidence="1" key="1">
    <citation type="submission" date="2008-12" db="EMBL/GenBank/DDBJ databases">
        <title>Annotation of the Yersinia mollaretii ATCC 43969 genome.</title>
        <authorList>
            <person name="Read T.D."/>
            <person name="Akmal A."/>
            <person name="Bishop-Lilly K."/>
            <person name="Chen P.E."/>
            <person name="Cook C."/>
            <person name="Kiley M.P."/>
            <person name="Lentz S."/>
            <person name="Mateczun A."/>
            <person name="Nagarajan N."/>
            <person name="Nolan N."/>
            <person name="Osborne B.I."/>
            <person name="Pop M."/>
            <person name="Sozhamannan S."/>
            <person name="Stewart A.C."/>
            <person name="Sulakvelidze A."/>
            <person name="Thomason B."/>
            <person name="Willner K."/>
            <person name="Zwick M.E."/>
        </authorList>
    </citation>
    <scope>NUCLEOTIDE SEQUENCE [LARGE SCALE GENOMIC DNA]</scope>
    <source>
        <strain evidence="1">ATCC 43969</strain>
    </source>
</reference>
<organism evidence="1 2">
    <name type="scientific">Yersinia mollaretii (strain ATCC 43969 / DSM 18520 / CIP 103324 / CNY 7263 / WAIP 204)</name>
    <dbReference type="NCBI Taxonomy" id="349967"/>
    <lineage>
        <taxon>Bacteria</taxon>
        <taxon>Pseudomonadati</taxon>
        <taxon>Pseudomonadota</taxon>
        <taxon>Gammaproteobacteria</taxon>
        <taxon>Enterobacterales</taxon>
        <taxon>Yersiniaceae</taxon>
        <taxon>Yersinia</taxon>
    </lineage>
</organism>
<proteinExistence type="predicted"/>
<comment type="caution">
    <text evidence="1">The sequence shown here is derived from an EMBL/GenBank/DDBJ whole genome shotgun (WGS) entry which is preliminary data.</text>
</comment>
<dbReference type="EMBL" id="AALD02000033">
    <property type="protein sequence ID" value="EEQ09645.1"/>
    <property type="molecule type" value="Genomic_DNA"/>
</dbReference>
<evidence type="ECO:0000313" key="2">
    <source>
        <dbReference type="Proteomes" id="UP000003027"/>
    </source>
</evidence>
<dbReference type="Proteomes" id="UP000003027">
    <property type="component" value="Unassembled WGS sequence"/>
</dbReference>
<protein>
    <submittedName>
        <fullName evidence="1">Uncharacterized protein</fullName>
    </submittedName>
</protein>
<gene>
    <name evidence="1" type="ORF">ymoll0001_1580</name>
</gene>
<accession>A0ABM9Y775</accession>
<keyword evidence="2" id="KW-1185">Reference proteome</keyword>